<dbReference type="PIRSF" id="PIRSF002825">
    <property type="entry name" value="CfbpA"/>
    <property type="match status" value="1"/>
</dbReference>
<dbReference type="PROSITE" id="PS51257">
    <property type="entry name" value="PROKAR_LIPOPROTEIN"/>
    <property type="match status" value="1"/>
</dbReference>
<evidence type="ECO:0000256" key="1">
    <source>
        <dbReference type="ARBA" id="ARBA00008520"/>
    </source>
</evidence>
<dbReference type="GO" id="GO:0046872">
    <property type="term" value="F:metal ion binding"/>
    <property type="evidence" value="ECO:0007669"/>
    <property type="project" value="UniProtKB-KW"/>
</dbReference>
<evidence type="ECO:0000256" key="3">
    <source>
        <dbReference type="PIRSR" id="PIRSR002825-1"/>
    </source>
</evidence>
<dbReference type="Proteomes" id="UP000032900">
    <property type="component" value="Unassembled WGS sequence"/>
</dbReference>
<dbReference type="RefSeq" id="WP_062124665.1">
    <property type="nucleotide sequence ID" value="NZ_BAZW01000016.1"/>
</dbReference>
<reference evidence="5 6" key="1">
    <citation type="journal article" date="2015" name="Microbes Environ.">
        <title>Distribution and evolution of nitrogen fixation genes in the phylum bacteroidetes.</title>
        <authorList>
            <person name="Inoue J."/>
            <person name="Oshima K."/>
            <person name="Suda W."/>
            <person name="Sakamoto M."/>
            <person name="Iino T."/>
            <person name="Noda S."/>
            <person name="Hongoh Y."/>
            <person name="Hattori M."/>
            <person name="Ohkuma M."/>
        </authorList>
    </citation>
    <scope>NUCLEOTIDE SEQUENCE [LARGE SCALE GENOMIC DNA]</scope>
    <source>
        <strain evidence="5">JCM 15548</strain>
    </source>
</reference>
<dbReference type="OrthoDB" id="9769319at2"/>
<accession>A0A0E9LYP0</accession>
<dbReference type="Pfam" id="PF13343">
    <property type="entry name" value="SBP_bac_6"/>
    <property type="match status" value="1"/>
</dbReference>
<dbReference type="EMBL" id="BAZW01000016">
    <property type="protein sequence ID" value="GAO29980.1"/>
    <property type="molecule type" value="Genomic_DNA"/>
</dbReference>
<feature type="chain" id="PRO_5002428790" evidence="4">
    <location>
        <begin position="25"/>
        <end position="340"/>
    </location>
</feature>
<dbReference type="Gene3D" id="3.40.190.10">
    <property type="entry name" value="Periplasmic binding protein-like II"/>
    <property type="match status" value="2"/>
</dbReference>
<comment type="caution">
    <text evidence="5">The sequence shown here is derived from an EMBL/GenBank/DDBJ whole genome shotgun (WGS) entry which is preliminary data.</text>
</comment>
<evidence type="ECO:0000313" key="5">
    <source>
        <dbReference type="EMBL" id="GAO29980.1"/>
    </source>
</evidence>
<gene>
    <name evidence="5" type="ORF">JCM15548_12221</name>
</gene>
<protein>
    <submittedName>
        <fullName evidence="5">Ferric iron ABC transporter, iron-binding protein</fullName>
    </submittedName>
</protein>
<dbReference type="InterPro" id="IPR026045">
    <property type="entry name" value="Ferric-bd"/>
</dbReference>
<dbReference type="STRING" id="1236989.JCM15548_12221"/>
<sequence>MKIYKLLSVSILILLFTTACQDNADIVNVYSSRHYRADEAVFKRFTEETGIEVNLVKANSDQLINRLEMEGPLSPADVLITADAGRLIHAQNKGLLQPMPSPNVENIVPSHLRDKDGHWTGFTQRARIVVYHRDRVNPAELSTYEDLAHPKWEGRLLVRSSQSHYNQTLMASMVAALGEEEATAWAAQLVQNMARQPTGNDRDQVKAISAGLGDIAIINTYYMGLLLHSANQEERAVAREMGLFFPNQQDRGTHVNISGIGITAHAAHYDNAVRLIEFMLTEESQRTFTALNYEYPVHPEVKWPKLLQSWGTFKSDTLPLFQLGESLNKGLLIFNKVGWE</sequence>
<evidence type="ECO:0000256" key="2">
    <source>
        <dbReference type="ARBA" id="ARBA00022729"/>
    </source>
</evidence>
<dbReference type="SUPFAM" id="SSF53850">
    <property type="entry name" value="Periplasmic binding protein-like II"/>
    <property type="match status" value="1"/>
</dbReference>
<keyword evidence="3" id="KW-0408">Iron</keyword>
<keyword evidence="6" id="KW-1185">Reference proteome</keyword>
<dbReference type="CDD" id="cd13542">
    <property type="entry name" value="PBP2_FutA1_ilke"/>
    <property type="match status" value="1"/>
</dbReference>
<feature type="binding site" evidence="3">
    <location>
        <position position="222"/>
    </location>
    <ligand>
        <name>Fe cation</name>
        <dbReference type="ChEBI" id="CHEBI:24875"/>
    </ligand>
</feature>
<evidence type="ECO:0000313" key="6">
    <source>
        <dbReference type="Proteomes" id="UP000032900"/>
    </source>
</evidence>
<dbReference type="PANTHER" id="PTHR30006:SF15">
    <property type="entry name" value="IRON-UTILIZATION PERIPLASMIC PROTEIN"/>
    <property type="match status" value="1"/>
</dbReference>
<dbReference type="PANTHER" id="PTHR30006">
    <property type="entry name" value="THIAMINE-BINDING PERIPLASMIC PROTEIN-RELATED"/>
    <property type="match status" value="1"/>
</dbReference>
<feature type="binding site" evidence="3">
    <location>
        <position position="34"/>
    </location>
    <ligand>
        <name>Fe cation</name>
        <dbReference type="ChEBI" id="CHEBI:24875"/>
    </ligand>
</feature>
<name>A0A0E9LYP0_9BACT</name>
<keyword evidence="2 4" id="KW-0732">Signal</keyword>
<proteinExistence type="inferred from homology"/>
<feature type="binding site" evidence="3">
    <location>
        <position position="221"/>
    </location>
    <ligand>
        <name>Fe cation</name>
        <dbReference type="ChEBI" id="CHEBI:24875"/>
    </ligand>
</feature>
<dbReference type="GO" id="GO:0030288">
    <property type="term" value="C:outer membrane-bounded periplasmic space"/>
    <property type="evidence" value="ECO:0007669"/>
    <property type="project" value="TreeGrafter"/>
</dbReference>
<feature type="signal peptide" evidence="4">
    <location>
        <begin position="1"/>
        <end position="24"/>
    </location>
</feature>
<organism evidence="5 6">
    <name type="scientific">Geofilum rubicundum JCM 15548</name>
    <dbReference type="NCBI Taxonomy" id="1236989"/>
    <lineage>
        <taxon>Bacteria</taxon>
        <taxon>Pseudomonadati</taxon>
        <taxon>Bacteroidota</taxon>
        <taxon>Bacteroidia</taxon>
        <taxon>Marinilabiliales</taxon>
        <taxon>Marinilabiliaceae</taxon>
        <taxon>Geofilum</taxon>
    </lineage>
</organism>
<keyword evidence="3" id="KW-0479">Metal-binding</keyword>
<comment type="similarity">
    <text evidence="1">Belongs to the bacterial solute-binding protein 1 family.</text>
</comment>
<dbReference type="AlphaFoldDB" id="A0A0E9LYP0"/>
<evidence type="ECO:0000256" key="4">
    <source>
        <dbReference type="SAM" id="SignalP"/>
    </source>
</evidence>